<feature type="compositionally biased region" description="Polar residues" evidence="1">
    <location>
        <begin position="200"/>
        <end position="210"/>
    </location>
</feature>
<feature type="compositionally biased region" description="Basic and acidic residues" evidence="1">
    <location>
        <begin position="242"/>
        <end position="252"/>
    </location>
</feature>
<proteinExistence type="predicted"/>
<sequence length="284" mass="30762">LQATPQRVSNLAAYLTEEEWSKLSQCSNHEAMQVLAQRMKHLGMVSLKESSKREAIALLLHMQVDAQQKPEPSSKMVKSLVNDFADLFKRMPAPPGAPASLPTYPPDPTALPAEFCMKAYPGQPPANKQVSLGIWLQKVILRKGHLSLKEPEETPKAGSVARVPGTSLETQLLGLLEGWVQPSQEPRVVYLNQRRASNDQQVVSSESLSSGHEHASQLALPAPPSPSPKPPLPLPSTPAESAVKKEDCKMDNDSNTADLAKFEEEAFQALAAKAKAKKGKGSPS</sequence>
<feature type="compositionally biased region" description="Pro residues" evidence="1">
    <location>
        <begin position="221"/>
        <end position="236"/>
    </location>
</feature>
<evidence type="ECO:0000313" key="2">
    <source>
        <dbReference type="EMBL" id="CAK9016108.1"/>
    </source>
</evidence>
<protein>
    <submittedName>
        <fullName evidence="2">Uncharacterized protein</fullName>
    </submittedName>
</protein>
<accession>A0ABP0JNT7</accession>
<comment type="caution">
    <text evidence="2">The sequence shown here is derived from an EMBL/GenBank/DDBJ whole genome shotgun (WGS) entry which is preliminary data.</text>
</comment>
<evidence type="ECO:0000313" key="3">
    <source>
        <dbReference type="Proteomes" id="UP001642464"/>
    </source>
</evidence>
<keyword evidence="3" id="KW-1185">Reference proteome</keyword>
<dbReference type="EMBL" id="CAXAMM010008018">
    <property type="protein sequence ID" value="CAK9016108.1"/>
    <property type="molecule type" value="Genomic_DNA"/>
</dbReference>
<feature type="region of interest" description="Disordered" evidence="1">
    <location>
        <begin position="200"/>
        <end position="256"/>
    </location>
</feature>
<dbReference type="Proteomes" id="UP001642464">
    <property type="component" value="Unassembled WGS sequence"/>
</dbReference>
<gene>
    <name evidence="2" type="ORF">SCF082_LOCUS13045</name>
</gene>
<organism evidence="2 3">
    <name type="scientific">Durusdinium trenchii</name>
    <dbReference type="NCBI Taxonomy" id="1381693"/>
    <lineage>
        <taxon>Eukaryota</taxon>
        <taxon>Sar</taxon>
        <taxon>Alveolata</taxon>
        <taxon>Dinophyceae</taxon>
        <taxon>Suessiales</taxon>
        <taxon>Symbiodiniaceae</taxon>
        <taxon>Durusdinium</taxon>
    </lineage>
</organism>
<feature type="non-terminal residue" evidence="2">
    <location>
        <position position="1"/>
    </location>
</feature>
<reference evidence="2 3" key="1">
    <citation type="submission" date="2024-02" db="EMBL/GenBank/DDBJ databases">
        <authorList>
            <person name="Chen Y."/>
            <person name="Shah S."/>
            <person name="Dougan E. K."/>
            <person name="Thang M."/>
            <person name="Chan C."/>
        </authorList>
    </citation>
    <scope>NUCLEOTIDE SEQUENCE [LARGE SCALE GENOMIC DNA]</scope>
</reference>
<evidence type="ECO:0000256" key="1">
    <source>
        <dbReference type="SAM" id="MobiDB-lite"/>
    </source>
</evidence>
<name>A0ABP0JNT7_9DINO</name>
<feature type="non-terminal residue" evidence="2">
    <location>
        <position position="284"/>
    </location>
</feature>